<reference evidence="5" key="1">
    <citation type="journal article" date="2023" name="Commun. Biol.">
        <title>Genome analysis of Parmales, the sister group of diatoms, reveals the evolutionary specialization of diatoms from phago-mixotrophs to photoautotrophs.</title>
        <authorList>
            <person name="Ban H."/>
            <person name="Sato S."/>
            <person name="Yoshikawa S."/>
            <person name="Yamada K."/>
            <person name="Nakamura Y."/>
            <person name="Ichinomiya M."/>
            <person name="Sato N."/>
            <person name="Blanc-Mathieu R."/>
            <person name="Endo H."/>
            <person name="Kuwata A."/>
            <person name="Ogata H."/>
        </authorList>
    </citation>
    <scope>NUCLEOTIDE SEQUENCE [LARGE SCALE GENOMIC DNA]</scope>
</reference>
<keyword evidence="3" id="KW-0732">Signal</keyword>
<feature type="signal peptide" evidence="3">
    <location>
        <begin position="1"/>
        <end position="33"/>
    </location>
</feature>
<keyword evidence="2" id="KW-0472">Membrane</keyword>
<evidence type="ECO:0000256" key="1">
    <source>
        <dbReference type="SAM" id="MobiDB-lite"/>
    </source>
</evidence>
<evidence type="ECO:0000313" key="4">
    <source>
        <dbReference type="EMBL" id="GMH77824.1"/>
    </source>
</evidence>
<feature type="chain" id="PRO_5040849616" evidence="3">
    <location>
        <begin position="34"/>
        <end position="233"/>
    </location>
</feature>
<keyword evidence="2" id="KW-0812">Transmembrane</keyword>
<name>A0A9W7EE21_9STRA</name>
<proteinExistence type="predicted"/>
<feature type="compositionally biased region" description="Basic and acidic residues" evidence="1">
    <location>
        <begin position="224"/>
        <end position="233"/>
    </location>
</feature>
<evidence type="ECO:0000313" key="5">
    <source>
        <dbReference type="Proteomes" id="UP001162640"/>
    </source>
</evidence>
<accession>A0A9W7EE21</accession>
<keyword evidence="2" id="KW-1133">Transmembrane helix</keyword>
<gene>
    <name evidence="4" type="ORF">TL16_g07547</name>
</gene>
<comment type="caution">
    <text evidence="4">The sequence shown here is derived from an EMBL/GenBank/DDBJ whole genome shotgun (WGS) entry which is preliminary data.</text>
</comment>
<feature type="region of interest" description="Disordered" evidence="1">
    <location>
        <begin position="197"/>
        <end position="233"/>
    </location>
</feature>
<protein>
    <submittedName>
        <fullName evidence="4">Uncharacterized protein</fullName>
    </submittedName>
</protein>
<dbReference type="AlphaFoldDB" id="A0A9W7EE21"/>
<dbReference type="Proteomes" id="UP001162640">
    <property type="component" value="Unassembled WGS sequence"/>
</dbReference>
<dbReference type="EMBL" id="BLQM01000239">
    <property type="protein sequence ID" value="GMH77824.1"/>
    <property type="molecule type" value="Genomic_DNA"/>
</dbReference>
<organism evidence="4 5">
    <name type="scientific">Triparma laevis f. inornata</name>
    <dbReference type="NCBI Taxonomy" id="1714386"/>
    <lineage>
        <taxon>Eukaryota</taxon>
        <taxon>Sar</taxon>
        <taxon>Stramenopiles</taxon>
        <taxon>Ochrophyta</taxon>
        <taxon>Bolidophyceae</taxon>
        <taxon>Parmales</taxon>
        <taxon>Triparmaceae</taxon>
        <taxon>Triparma</taxon>
    </lineage>
</organism>
<evidence type="ECO:0000256" key="3">
    <source>
        <dbReference type="SAM" id="SignalP"/>
    </source>
</evidence>
<sequence length="233" mass="25260">MPKCTNFGLTLVDTIMKWLKILLLATISFQVSARDCCDCSSDNGECCDADVTTTEDNVEIWGIKQRCILGIQHPIMSTGSNCPGNDVELLPGKSYCKCGRGATNCLASTCESTTCPEGQILNATRASGRCWFKNCDNDTDRNYCCMGEEVFPLDDDLNPSDSDVDLDEYDIVSLLGVGTAIVFFGTVIGLAASKRPKKYREEGSSDSDSDCDSHSAEEALIPNAHDHPNNITV</sequence>
<evidence type="ECO:0000256" key="2">
    <source>
        <dbReference type="SAM" id="Phobius"/>
    </source>
</evidence>
<feature type="transmembrane region" description="Helical" evidence="2">
    <location>
        <begin position="171"/>
        <end position="192"/>
    </location>
</feature>